<name>A0A2G2VPJ2_CAPBA</name>
<dbReference type="STRING" id="33114.A0A2G2VPJ2"/>
<evidence type="ECO:0000259" key="1">
    <source>
        <dbReference type="SMART" id="SM01008"/>
    </source>
</evidence>
<protein>
    <recommendedName>
        <fullName evidence="1">Aldehyde oxidase/xanthine dehydrogenase a/b hammerhead domain-containing protein</fullName>
    </recommendedName>
</protein>
<dbReference type="InterPro" id="IPR000674">
    <property type="entry name" value="Ald_Oxase/Xan_DH_a/b"/>
</dbReference>
<dbReference type="Gene3D" id="3.90.1170.50">
    <property type="entry name" value="Aldehyde oxidase/xanthine dehydrogenase, a/b hammerhead"/>
    <property type="match status" value="1"/>
</dbReference>
<dbReference type="PANTHER" id="PTHR11908:SF133">
    <property type="entry name" value="ABSCISIC-ALDEHYDE OXIDASE-LIKE"/>
    <property type="match status" value="1"/>
</dbReference>
<sequence>MCMFYMTHVNFVFEFLYPFTDVHSSISGGLLGGIHDTVADEVSVSSNDSCISQGRKRALLFSAKQVVESSTEYYPVGEAVFADDIPSPLNCLHGAFIHSKKPLASVKGIQLAANIDGVVGIITFKDILSGGANVGTITISEYEPLFVDNLTRCAGERIAVVRSADVAAMTALVEYDTENIVIASKLSHLY</sequence>
<evidence type="ECO:0000313" key="2">
    <source>
        <dbReference type="EMBL" id="PHT34886.1"/>
    </source>
</evidence>
<dbReference type="Proteomes" id="UP000224567">
    <property type="component" value="Unassembled WGS sequence"/>
</dbReference>
<dbReference type="EMBL" id="MLFT02000011">
    <property type="protein sequence ID" value="PHT34886.1"/>
    <property type="molecule type" value="Genomic_DNA"/>
</dbReference>
<dbReference type="AlphaFoldDB" id="A0A2G2VPJ2"/>
<accession>A0A2G2VPJ2</accession>
<dbReference type="InterPro" id="IPR016208">
    <property type="entry name" value="Ald_Oxase/xanthine_DH-like"/>
</dbReference>
<dbReference type="GO" id="GO:0005506">
    <property type="term" value="F:iron ion binding"/>
    <property type="evidence" value="ECO:0007669"/>
    <property type="project" value="InterPro"/>
</dbReference>
<proteinExistence type="predicted"/>
<feature type="domain" description="Aldehyde oxidase/xanthine dehydrogenase a/b hammerhead" evidence="1">
    <location>
        <begin position="76"/>
        <end position="179"/>
    </location>
</feature>
<dbReference type="SMART" id="SM01008">
    <property type="entry name" value="Ald_Xan_dh_C"/>
    <property type="match status" value="1"/>
</dbReference>
<dbReference type="PANTHER" id="PTHR11908">
    <property type="entry name" value="XANTHINE DEHYDROGENASE"/>
    <property type="match status" value="1"/>
</dbReference>
<dbReference type="GO" id="GO:0016491">
    <property type="term" value="F:oxidoreductase activity"/>
    <property type="evidence" value="ECO:0007669"/>
    <property type="project" value="InterPro"/>
</dbReference>
<keyword evidence="3" id="KW-1185">Reference proteome</keyword>
<gene>
    <name evidence="2" type="ORF">CQW23_26686</name>
</gene>
<comment type="caution">
    <text evidence="2">The sequence shown here is derived from an EMBL/GenBank/DDBJ whole genome shotgun (WGS) entry which is preliminary data.</text>
</comment>
<evidence type="ECO:0000313" key="3">
    <source>
        <dbReference type="Proteomes" id="UP000224567"/>
    </source>
</evidence>
<reference evidence="2 3" key="1">
    <citation type="journal article" date="2017" name="Genome Biol.">
        <title>New reference genome sequences of hot pepper reveal the massive evolution of plant disease-resistance genes by retroduplication.</title>
        <authorList>
            <person name="Kim S."/>
            <person name="Park J."/>
            <person name="Yeom S.I."/>
            <person name="Kim Y.M."/>
            <person name="Seo E."/>
            <person name="Kim K.T."/>
            <person name="Kim M.S."/>
            <person name="Lee J.M."/>
            <person name="Cheong K."/>
            <person name="Shin H.S."/>
            <person name="Kim S.B."/>
            <person name="Han K."/>
            <person name="Lee J."/>
            <person name="Park M."/>
            <person name="Lee H.A."/>
            <person name="Lee H.Y."/>
            <person name="Lee Y."/>
            <person name="Oh S."/>
            <person name="Lee J.H."/>
            <person name="Choi E."/>
            <person name="Choi E."/>
            <person name="Lee S.E."/>
            <person name="Jeon J."/>
            <person name="Kim H."/>
            <person name="Choi G."/>
            <person name="Song H."/>
            <person name="Lee J."/>
            <person name="Lee S.C."/>
            <person name="Kwon J.K."/>
            <person name="Lee H.Y."/>
            <person name="Koo N."/>
            <person name="Hong Y."/>
            <person name="Kim R.W."/>
            <person name="Kang W.H."/>
            <person name="Huh J.H."/>
            <person name="Kang B.C."/>
            <person name="Yang T.J."/>
            <person name="Lee Y.H."/>
            <person name="Bennetzen J.L."/>
            <person name="Choi D."/>
        </authorList>
    </citation>
    <scope>NUCLEOTIDE SEQUENCE [LARGE SCALE GENOMIC DNA]</scope>
    <source>
        <strain evidence="3">cv. PBC81</strain>
    </source>
</reference>
<dbReference type="Pfam" id="PF01315">
    <property type="entry name" value="Ald_Xan_dh_C"/>
    <property type="match status" value="1"/>
</dbReference>
<reference evidence="3" key="2">
    <citation type="journal article" date="2017" name="J. Anim. Genet.">
        <title>Multiple reference genome sequences of hot pepper reveal the massive evolution of plant disease resistance genes by retroduplication.</title>
        <authorList>
            <person name="Kim S."/>
            <person name="Park J."/>
            <person name="Yeom S.-I."/>
            <person name="Kim Y.-M."/>
            <person name="Seo E."/>
            <person name="Kim K.-T."/>
            <person name="Kim M.-S."/>
            <person name="Lee J.M."/>
            <person name="Cheong K."/>
            <person name="Shin H.-S."/>
            <person name="Kim S.-B."/>
            <person name="Han K."/>
            <person name="Lee J."/>
            <person name="Park M."/>
            <person name="Lee H.-A."/>
            <person name="Lee H.-Y."/>
            <person name="Lee Y."/>
            <person name="Oh S."/>
            <person name="Lee J.H."/>
            <person name="Choi E."/>
            <person name="Choi E."/>
            <person name="Lee S.E."/>
            <person name="Jeon J."/>
            <person name="Kim H."/>
            <person name="Choi G."/>
            <person name="Song H."/>
            <person name="Lee J."/>
            <person name="Lee S.-C."/>
            <person name="Kwon J.-K."/>
            <person name="Lee H.-Y."/>
            <person name="Koo N."/>
            <person name="Hong Y."/>
            <person name="Kim R.W."/>
            <person name="Kang W.-H."/>
            <person name="Huh J.H."/>
            <person name="Kang B.-C."/>
            <person name="Yang T.-J."/>
            <person name="Lee Y.-H."/>
            <person name="Bennetzen J.L."/>
            <person name="Choi D."/>
        </authorList>
    </citation>
    <scope>NUCLEOTIDE SEQUENCE [LARGE SCALE GENOMIC DNA]</scope>
    <source>
        <strain evidence="3">cv. PBC81</strain>
    </source>
</reference>
<dbReference type="InterPro" id="IPR036856">
    <property type="entry name" value="Ald_Oxase/Xan_DH_a/b_sf"/>
</dbReference>
<dbReference type="OrthoDB" id="1743110at2759"/>
<organism evidence="2 3">
    <name type="scientific">Capsicum baccatum</name>
    <name type="common">Peruvian pepper</name>
    <dbReference type="NCBI Taxonomy" id="33114"/>
    <lineage>
        <taxon>Eukaryota</taxon>
        <taxon>Viridiplantae</taxon>
        <taxon>Streptophyta</taxon>
        <taxon>Embryophyta</taxon>
        <taxon>Tracheophyta</taxon>
        <taxon>Spermatophyta</taxon>
        <taxon>Magnoliopsida</taxon>
        <taxon>eudicotyledons</taxon>
        <taxon>Gunneridae</taxon>
        <taxon>Pentapetalae</taxon>
        <taxon>asterids</taxon>
        <taxon>lamiids</taxon>
        <taxon>Solanales</taxon>
        <taxon>Solanaceae</taxon>
        <taxon>Solanoideae</taxon>
        <taxon>Capsiceae</taxon>
        <taxon>Capsicum</taxon>
    </lineage>
</organism>
<dbReference type="SUPFAM" id="SSF54665">
    <property type="entry name" value="CO dehydrogenase molybdoprotein N-domain-like"/>
    <property type="match status" value="1"/>
</dbReference>